<reference evidence="3 4" key="2">
    <citation type="submission" date="2024-07" db="EMBL/GenBank/DDBJ databases">
        <authorList>
            <person name="Akdeniz Z."/>
        </authorList>
    </citation>
    <scope>NUCLEOTIDE SEQUENCE [LARGE SCALE GENOMIC DNA]</scope>
</reference>
<name>A0AA86P193_9EUKA</name>
<dbReference type="AlphaFoldDB" id="A0AA86P193"/>
<organism evidence="2">
    <name type="scientific">Hexamita inflata</name>
    <dbReference type="NCBI Taxonomy" id="28002"/>
    <lineage>
        <taxon>Eukaryota</taxon>
        <taxon>Metamonada</taxon>
        <taxon>Diplomonadida</taxon>
        <taxon>Hexamitidae</taxon>
        <taxon>Hexamitinae</taxon>
        <taxon>Hexamita</taxon>
    </lineage>
</organism>
<gene>
    <name evidence="3" type="ORF">HINF_LOCUS12905</name>
    <name evidence="2" type="ORF">HINF_LOCUS17436</name>
</gene>
<keyword evidence="4" id="KW-1185">Reference proteome</keyword>
<evidence type="ECO:0000313" key="3">
    <source>
        <dbReference type="EMBL" id="CAL5993096.1"/>
    </source>
</evidence>
<comment type="caution">
    <text evidence="2">The sequence shown here is derived from an EMBL/GenBank/DDBJ whole genome shotgun (WGS) entry which is preliminary data.</text>
</comment>
<dbReference type="Proteomes" id="UP001642409">
    <property type="component" value="Unassembled WGS sequence"/>
</dbReference>
<dbReference type="EMBL" id="CAXDID020000029">
    <property type="protein sequence ID" value="CAL5993096.1"/>
    <property type="molecule type" value="Genomic_DNA"/>
</dbReference>
<keyword evidence="1" id="KW-0175">Coiled coil</keyword>
<dbReference type="EMBL" id="CATOUU010000440">
    <property type="protein sequence ID" value="CAI9929791.1"/>
    <property type="molecule type" value="Genomic_DNA"/>
</dbReference>
<proteinExistence type="predicted"/>
<protein>
    <submittedName>
        <fullName evidence="3">Hypothetical_protein</fullName>
    </submittedName>
</protein>
<feature type="coiled-coil region" evidence="1">
    <location>
        <begin position="35"/>
        <end position="121"/>
    </location>
</feature>
<evidence type="ECO:0000313" key="4">
    <source>
        <dbReference type="Proteomes" id="UP001642409"/>
    </source>
</evidence>
<sequence>MNSSLSFSQLTNSLQSSISNQYTQEKFVSTLVFENKVLREQLDKAFTQISTLNTQLHKLRDDNQQTEVQLNLSQSLNEELNNNSQQKYADTYQLQSELKQLRKENQQLKMNMQLLEQSKNQQICSLVQQNEEYSQQCKNQNTQYNELLTICKKQKAKMQKYQSTFEQFVGKQDQLQQFIDEIQQAAVEGNMEQIVEIVQKYTFV</sequence>
<accession>A0AA86P193</accession>
<evidence type="ECO:0000256" key="1">
    <source>
        <dbReference type="SAM" id="Coils"/>
    </source>
</evidence>
<reference evidence="2" key="1">
    <citation type="submission" date="2023-06" db="EMBL/GenBank/DDBJ databases">
        <authorList>
            <person name="Kurt Z."/>
        </authorList>
    </citation>
    <scope>NUCLEOTIDE SEQUENCE</scope>
</reference>
<evidence type="ECO:0000313" key="2">
    <source>
        <dbReference type="EMBL" id="CAI9929791.1"/>
    </source>
</evidence>